<sequence>MTIETKQIIWEDEHVGIFLELPDIELAKIRYRQKVTERSTERTYL</sequence>
<dbReference type="EMBL" id="LR031874">
    <property type="protein sequence ID" value="VDD22852.1"/>
    <property type="molecule type" value="Genomic_DNA"/>
</dbReference>
<evidence type="ECO:0000313" key="1">
    <source>
        <dbReference type="EMBL" id="VDD22852.1"/>
    </source>
</evidence>
<name>A0A3P6DQJ6_BRAOL</name>
<protein>
    <submittedName>
        <fullName evidence="1">Uncharacterized protein</fullName>
    </submittedName>
</protein>
<gene>
    <name evidence="1" type="ORF">BOLC2T09019H</name>
</gene>
<reference evidence="1" key="1">
    <citation type="submission" date="2018-11" db="EMBL/GenBank/DDBJ databases">
        <authorList>
            <consortium name="Genoscope - CEA"/>
            <person name="William W."/>
        </authorList>
    </citation>
    <scope>NUCLEOTIDE SEQUENCE</scope>
</reference>
<accession>A0A3P6DQJ6</accession>
<organism evidence="1">
    <name type="scientific">Brassica oleracea</name>
    <name type="common">Wild cabbage</name>
    <dbReference type="NCBI Taxonomy" id="3712"/>
    <lineage>
        <taxon>Eukaryota</taxon>
        <taxon>Viridiplantae</taxon>
        <taxon>Streptophyta</taxon>
        <taxon>Embryophyta</taxon>
        <taxon>Tracheophyta</taxon>
        <taxon>Spermatophyta</taxon>
        <taxon>Magnoliopsida</taxon>
        <taxon>eudicotyledons</taxon>
        <taxon>Gunneridae</taxon>
        <taxon>Pentapetalae</taxon>
        <taxon>rosids</taxon>
        <taxon>malvids</taxon>
        <taxon>Brassicales</taxon>
        <taxon>Brassicaceae</taxon>
        <taxon>Brassiceae</taxon>
        <taxon>Brassica</taxon>
    </lineage>
</organism>
<proteinExistence type="predicted"/>
<dbReference type="AlphaFoldDB" id="A0A3P6DQJ6"/>